<dbReference type="CDD" id="cd03207">
    <property type="entry name" value="GST_C_8"/>
    <property type="match status" value="1"/>
</dbReference>
<accession>A0ABR9PLR8</accession>
<dbReference type="Gene3D" id="1.20.1050.10">
    <property type="match status" value="1"/>
</dbReference>
<dbReference type="InterPro" id="IPR004045">
    <property type="entry name" value="Glutathione_S-Trfase_N"/>
</dbReference>
<dbReference type="InterPro" id="IPR036282">
    <property type="entry name" value="Glutathione-S-Trfase_C_sf"/>
</dbReference>
<dbReference type="InterPro" id="IPR036249">
    <property type="entry name" value="Thioredoxin-like_sf"/>
</dbReference>
<evidence type="ECO:0000313" key="4">
    <source>
        <dbReference type="Proteomes" id="UP001516472"/>
    </source>
</evidence>
<dbReference type="RefSeq" id="WP_193348941.1">
    <property type="nucleotide sequence ID" value="NZ_CBCSIP010000411.1"/>
</dbReference>
<organism evidence="3 4">
    <name type="scientific">Corallococcus soli</name>
    <dbReference type="NCBI Taxonomy" id="2710757"/>
    <lineage>
        <taxon>Bacteria</taxon>
        <taxon>Pseudomonadati</taxon>
        <taxon>Myxococcota</taxon>
        <taxon>Myxococcia</taxon>
        <taxon>Myxococcales</taxon>
        <taxon>Cystobacterineae</taxon>
        <taxon>Myxococcaceae</taxon>
        <taxon>Corallococcus</taxon>
    </lineage>
</organism>
<dbReference type="EMBL" id="JAAIYO010000003">
    <property type="protein sequence ID" value="MBE4748840.1"/>
    <property type="molecule type" value="Genomic_DNA"/>
</dbReference>
<dbReference type="SUPFAM" id="SSF52833">
    <property type="entry name" value="Thioredoxin-like"/>
    <property type="match status" value="1"/>
</dbReference>
<dbReference type="Gene3D" id="3.40.30.10">
    <property type="entry name" value="Glutaredoxin"/>
    <property type="match status" value="1"/>
</dbReference>
<reference evidence="3 4" key="1">
    <citation type="submission" date="2020-02" db="EMBL/GenBank/DDBJ databases">
        <authorList>
            <person name="Babadi Z.K."/>
            <person name="Risdian C."/>
            <person name="Ebrahimipour G.H."/>
            <person name="Wink J."/>
        </authorList>
    </citation>
    <scope>NUCLEOTIDE SEQUENCE [LARGE SCALE GENOMIC DNA]</scope>
    <source>
        <strain evidence="3 4">ZKHCc1 1396</strain>
    </source>
</reference>
<dbReference type="Proteomes" id="UP001516472">
    <property type="component" value="Unassembled WGS sequence"/>
</dbReference>
<protein>
    <submittedName>
        <fullName evidence="3">Glutathione S-transferase family protein</fullName>
    </submittedName>
</protein>
<dbReference type="PROSITE" id="PS50404">
    <property type="entry name" value="GST_NTER"/>
    <property type="match status" value="1"/>
</dbReference>
<dbReference type="SUPFAM" id="SSF47616">
    <property type="entry name" value="GST C-terminal domain-like"/>
    <property type="match status" value="1"/>
</dbReference>
<dbReference type="InterPro" id="IPR010987">
    <property type="entry name" value="Glutathione-S-Trfase_C-like"/>
</dbReference>
<comment type="caution">
    <text evidence="3">The sequence shown here is derived from an EMBL/GenBank/DDBJ whole genome shotgun (WGS) entry which is preliminary data.</text>
</comment>
<dbReference type="PANTHER" id="PTHR44051:SF8">
    <property type="entry name" value="GLUTATHIONE S-TRANSFERASE GSTA"/>
    <property type="match status" value="1"/>
</dbReference>
<evidence type="ECO:0000313" key="3">
    <source>
        <dbReference type="EMBL" id="MBE4748840.1"/>
    </source>
</evidence>
<dbReference type="InterPro" id="IPR004046">
    <property type="entry name" value="GST_C"/>
</dbReference>
<sequence>MHGFSTGLAHSSAAPVSVPPRYLCSSPHPQQAFYSPYAQYRALQPFGQVPVFQEDGLTLFESGAIVFHIASRSDVLLPADAAGRARAMTWVFAALNSMELFIMQLAEIDLFNADQQWARLHRPDVEKAVQRRLQELATALGDREYLEERFTVGDLMMTTVLRNLRHTQLVDSVPTLKAYQERCEARPAFQRALAAQLEPFQRR</sequence>
<proteinExistence type="predicted"/>
<name>A0ABR9PLR8_9BACT</name>
<dbReference type="Pfam" id="PF02798">
    <property type="entry name" value="GST_N"/>
    <property type="match status" value="1"/>
</dbReference>
<evidence type="ECO:0000259" key="1">
    <source>
        <dbReference type="PROSITE" id="PS50404"/>
    </source>
</evidence>
<keyword evidence="4" id="KW-1185">Reference proteome</keyword>
<dbReference type="PANTHER" id="PTHR44051">
    <property type="entry name" value="GLUTATHIONE S-TRANSFERASE-RELATED"/>
    <property type="match status" value="1"/>
</dbReference>
<feature type="domain" description="GST C-terminal" evidence="2">
    <location>
        <begin position="80"/>
        <end position="203"/>
    </location>
</feature>
<gene>
    <name evidence="3" type="ORF">G4177_11780</name>
</gene>
<dbReference type="PROSITE" id="PS50405">
    <property type="entry name" value="GST_CTER"/>
    <property type="match status" value="1"/>
</dbReference>
<dbReference type="Pfam" id="PF14497">
    <property type="entry name" value="GST_C_3"/>
    <property type="match status" value="1"/>
</dbReference>
<evidence type="ECO:0000259" key="2">
    <source>
        <dbReference type="PROSITE" id="PS50405"/>
    </source>
</evidence>
<feature type="domain" description="GST N-terminal" evidence="1">
    <location>
        <begin position="1"/>
        <end position="77"/>
    </location>
</feature>